<gene>
    <name evidence="3" type="ORF">DJ018_12435</name>
</gene>
<sequence>MRHHVSKLLPYTPDQLWRLVGDVERYPDFVPWISAMRTWNPRNLSEGVDAVDAEAGVGFSFLKERFSTRVRRDSINKQIDVSLLSGPFRKLDNRWRFIDAGHGCTRVEFDIDFTFKSRILDALLAANFSTAVQKLMACFEARAKTLYGDSKDQAQAQSAAPPAQV</sequence>
<dbReference type="Gene3D" id="3.30.530.20">
    <property type="match status" value="1"/>
</dbReference>
<dbReference type="AlphaFoldDB" id="A0A328AFU1"/>
<evidence type="ECO:0000256" key="1">
    <source>
        <dbReference type="ARBA" id="ARBA00008918"/>
    </source>
</evidence>
<dbReference type="EMBL" id="QFYR01000002">
    <property type="protein sequence ID" value="RAK52976.1"/>
    <property type="molecule type" value="Genomic_DNA"/>
</dbReference>
<dbReference type="GO" id="GO:0045333">
    <property type="term" value="P:cellular respiration"/>
    <property type="evidence" value="ECO:0007669"/>
    <property type="project" value="InterPro"/>
</dbReference>
<dbReference type="RefSeq" id="WP_111515261.1">
    <property type="nucleotide sequence ID" value="NZ_QFYR01000002.1"/>
</dbReference>
<comment type="caution">
    <text evidence="3">The sequence shown here is derived from an EMBL/GenBank/DDBJ whole genome shotgun (WGS) entry which is preliminary data.</text>
</comment>
<evidence type="ECO:0000313" key="4">
    <source>
        <dbReference type="Proteomes" id="UP000249725"/>
    </source>
</evidence>
<proteinExistence type="inferred from homology"/>
<dbReference type="GO" id="GO:0048039">
    <property type="term" value="F:ubiquinone binding"/>
    <property type="evidence" value="ECO:0007669"/>
    <property type="project" value="InterPro"/>
</dbReference>
<dbReference type="InterPro" id="IPR044996">
    <property type="entry name" value="COQ10-like"/>
</dbReference>
<dbReference type="Pfam" id="PF03364">
    <property type="entry name" value="Polyketide_cyc"/>
    <property type="match status" value="1"/>
</dbReference>
<evidence type="ECO:0000313" key="3">
    <source>
        <dbReference type="EMBL" id="RAK52976.1"/>
    </source>
</evidence>
<feature type="domain" description="Coenzyme Q-binding protein COQ10 START" evidence="2">
    <location>
        <begin position="9"/>
        <end position="139"/>
    </location>
</feature>
<comment type="similarity">
    <text evidence="1">Belongs to the ribosome association toxin RatA family.</text>
</comment>
<keyword evidence="4" id="KW-1185">Reference proteome</keyword>
<dbReference type="OrthoDB" id="9804759at2"/>
<organism evidence="3 4">
    <name type="scientific">Phenylobacterium deserti</name>
    <dbReference type="NCBI Taxonomy" id="1914756"/>
    <lineage>
        <taxon>Bacteria</taxon>
        <taxon>Pseudomonadati</taxon>
        <taxon>Pseudomonadota</taxon>
        <taxon>Alphaproteobacteria</taxon>
        <taxon>Caulobacterales</taxon>
        <taxon>Caulobacteraceae</taxon>
        <taxon>Phenylobacterium</taxon>
    </lineage>
</organism>
<dbReference type="PANTHER" id="PTHR12901">
    <property type="entry name" value="SPERM PROTEIN HOMOLOG"/>
    <property type="match status" value="1"/>
</dbReference>
<dbReference type="CDD" id="cd07813">
    <property type="entry name" value="COQ10p_like"/>
    <property type="match status" value="1"/>
</dbReference>
<protein>
    <submittedName>
        <fullName evidence="3">Type II toxin-antitoxin system RatA family toxin</fullName>
    </submittedName>
</protein>
<reference evidence="4" key="1">
    <citation type="submission" date="2018-05" db="EMBL/GenBank/DDBJ databases">
        <authorList>
            <person name="Li X."/>
        </authorList>
    </citation>
    <scope>NUCLEOTIDE SEQUENCE [LARGE SCALE GENOMIC DNA]</scope>
    <source>
        <strain evidence="4">YIM 73061</strain>
    </source>
</reference>
<dbReference type="PANTHER" id="PTHR12901:SF10">
    <property type="entry name" value="COENZYME Q-BINDING PROTEIN COQ10, MITOCHONDRIAL"/>
    <property type="match status" value="1"/>
</dbReference>
<evidence type="ECO:0000259" key="2">
    <source>
        <dbReference type="Pfam" id="PF03364"/>
    </source>
</evidence>
<dbReference type="Proteomes" id="UP000249725">
    <property type="component" value="Unassembled WGS sequence"/>
</dbReference>
<dbReference type="InterPro" id="IPR005031">
    <property type="entry name" value="COQ10_START"/>
</dbReference>
<dbReference type="InterPro" id="IPR023393">
    <property type="entry name" value="START-like_dom_sf"/>
</dbReference>
<dbReference type="SUPFAM" id="SSF55961">
    <property type="entry name" value="Bet v1-like"/>
    <property type="match status" value="1"/>
</dbReference>
<accession>A0A328AFU1</accession>
<name>A0A328AFU1_9CAUL</name>